<proteinExistence type="predicted"/>
<comment type="caution">
    <text evidence="2">The sequence shown here is derived from an EMBL/GenBank/DDBJ whole genome shotgun (WGS) entry which is preliminary data.</text>
</comment>
<sequence>MWDLDNGTLLSVFTPDSKIEKIALHGPDNSTLLLGFSDMSTLISMTVSKQDAHTKSKTARGEDLFGESSSSEDEEDE</sequence>
<organism evidence="2 3">
    <name type="scientific">Cirrhinus mrigala</name>
    <name type="common">Mrigala</name>
    <dbReference type="NCBI Taxonomy" id="683832"/>
    <lineage>
        <taxon>Eukaryota</taxon>
        <taxon>Metazoa</taxon>
        <taxon>Chordata</taxon>
        <taxon>Craniata</taxon>
        <taxon>Vertebrata</taxon>
        <taxon>Euteleostomi</taxon>
        <taxon>Actinopterygii</taxon>
        <taxon>Neopterygii</taxon>
        <taxon>Teleostei</taxon>
        <taxon>Ostariophysi</taxon>
        <taxon>Cypriniformes</taxon>
        <taxon>Cyprinidae</taxon>
        <taxon>Labeoninae</taxon>
        <taxon>Labeonini</taxon>
        <taxon>Cirrhinus</taxon>
    </lineage>
</organism>
<evidence type="ECO:0000256" key="1">
    <source>
        <dbReference type="SAM" id="MobiDB-lite"/>
    </source>
</evidence>
<feature type="compositionally biased region" description="Basic and acidic residues" evidence="1">
    <location>
        <begin position="50"/>
        <end position="63"/>
    </location>
</feature>
<accession>A0ABD0QT46</accession>
<evidence type="ECO:0000313" key="3">
    <source>
        <dbReference type="Proteomes" id="UP001529510"/>
    </source>
</evidence>
<reference evidence="2 3" key="1">
    <citation type="submission" date="2024-05" db="EMBL/GenBank/DDBJ databases">
        <title>Genome sequencing and assembly of Indian major carp, Cirrhinus mrigala (Hamilton, 1822).</title>
        <authorList>
            <person name="Mohindra V."/>
            <person name="Chowdhury L.M."/>
            <person name="Lal K."/>
            <person name="Jena J.K."/>
        </authorList>
    </citation>
    <scope>NUCLEOTIDE SEQUENCE [LARGE SCALE GENOMIC DNA]</scope>
    <source>
        <strain evidence="2">CM1030</strain>
        <tissue evidence="2">Blood</tissue>
    </source>
</reference>
<gene>
    <name evidence="2" type="ORF">M9458_016493</name>
</gene>
<feature type="non-terminal residue" evidence="2">
    <location>
        <position position="77"/>
    </location>
</feature>
<protein>
    <submittedName>
        <fullName evidence="2">Uncharacterized protein</fullName>
    </submittedName>
</protein>
<name>A0ABD0QT46_CIRMR</name>
<feature type="region of interest" description="Disordered" evidence="1">
    <location>
        <begin position="48"/>
        <end position="77"/>
    </location>
</feature>
<dbReference type="AlphaFoldDB" id="A0ABD0QT46"/>
<evidence type="ECO:0000313" key="2">
    <source>
        <dbReference type="EMBL" id="KAL0189394.1"/>
    </source>
</evidence>
<dbReference type="Proteomes" id="UP001529510">
    <property type="component" value="Unassembled WGS sequence"/>
</dbReference>
<dbReference type="EMBL" id="JAMKFB020000007">
    <property type="protein sequence ID" value="KAL0189394.1"/>
    <property type="molecule type" value="Genomic_DNA"/>
</dbReference>
<keyword evidence="3" id="KW-1185">Reference proteome</keyword>